<dbReference type="SUPFAM" id="SSF101936">
    <property type="entry name" value="DNA-binding pseudobarrel domain"/>
    <property type="match status" value="1"/>
</dbReference>
<dbReference type="Gene3D" id="2.40.330.10">
    <property type="entry name" value="DNA-binding pseudobarrel domain"/>
    <property type="match status" value="1"/>
</dbReference>
<dbReference type="InterPro" id="IPR051442">
    <property type="entry name" value="B3_domain"/>
</dbReference>
<keyword evidence="5" id="KW-0539">Nucleus</keyword>
<dbReference type="PANTHER" id="PTHR34269">
    <property type="entry name" value="TRANSCRIPTION FACTOR B3-DOMAIN FAMILY-RELATED"/>
    <property type="match status" value="1"/>
</dbReference>
<organism evidence="6 7">
    <name type="scientific">Nelumbo nucifera</name>
    <name type="common">Sacred lotus</name>
    <dbReference type="NCBI Taxonomy" id="4432"/>
    <lineage>
        <taxon>Eukaryota</taxon>
        <taxon>Viridiplantae</taxon>
        <taxon>Streptophyta</taxon>
        <taxon>Embryophyta</taxon>
        <taxon>Tracheophyta</taxon>
        <taxon>Spermatophyta</taxon>
        <taxon>Magnoliopsida</taxon>
        <taxon>Proteales</taxon>
        <taxon>Nelumbonaceae</taxon>
        <taxon>Nelumbo</taxon>
    </lineage>
</organism>
<dbReference type="InterPro" id="IPR015300">
    <property type="entry name" value="DNA-bd_pseudobarrel_sf"/>
</dbReference>
<keyword evidence="3" id="KW-0238">DNA-binding</keyword>
<evidence type="ECO:0000256" key="1">
    <source>
        <dbReference type="ARBA" id="ARBA00004123"/>
    </source>
</evidence>
<evidence type="ECO:0008006" key="8">
    <source>
        <dbReference type="Google" id="ProtNLM"/>
    </source>
</evidence>
<sequence length="249" mass="29348">MKYQENKAMDSTMALMADSWTVPKEWLSLSVGSYSYQISQAKEVTFSDFFASEGSNNRKREEIMFSVGHAVAAERMNPCSNSPERGYQSEFRVDPAAIERMNRYYRDQPRGLNENDDQFGISTELKLHEDPWVLKKKLTTSNVDNLSRLMLKKLFVQAHVLPFMEEEQVEEVNNRAGTRLQIKDLDTGSDHELTLRMWPASRCYVLNDNWRESFVRRRELNAGDEIWMYWDRYYLCFFFTVRGRVVQIN</sequence>
<dbReference type="CDD" id="cd10017">
    <property type="entry name" value="B3_DNA"/>
    <property type="match status" value="1"/>
</dbReference>
<dbReference type="InterPro" id="IPR003340">
    <property type="entry name" value="B3_DNA-bd"/>
</dbReference>
<evidence type="ECO:0000256" key="3">
    <source>
        <dbReference type="ARBA" id="ARBA00023125"/>
    </source>
</evidence>
<evidence type="ECO:0000256" key="5">
    <source>
        <dbReference type="ARBA" id="ARBA00023242"/>
    </source>
</evidence>
<reference evidence="6 7" key="1">
    <citation type="journal article" date="2020" name="Mol. Biol. Evol.">
        <title>Distinct Expression and Methylation Patterns for Genes with Different Fates following a Single Whole-Genome Duplication in Flowering Plants.</title>
        <authorList>
            <person name="Shi T."/>
            <person name="Rahmani R.S."/>
            <person name="Gugger P.F."/>
            <person name="Wang M."/>
            <person name="Li H."/>
            <person name="Zhang Y."/>
            <person name="Li Z."/>
            <person name="Wang Q."/>
            <person name="Van de Peer Y."/>
            <person name="Marchal K."/>
            <person name="Chen J."/>
        </authorList>
    </citation>
    <scope>NUCLEOTIDE SEQUENCE [LARGE SCALE GENOMIC DNA]</scope>
    <source>
        <tissue evidence="6">Leaf</tissue>
    </source>
</reference>
<dbReference type="PANTHER" id="PTHR34269:SF11">
    <property type="entry name" value="B3 DOMAIN PROTEIN"/>
    <property type="match status" value="1"/>
</dbReference>
<protein>
    <recommendedName>
        <fullName evidence="8">TF-B3 domain-containing protein</fullName>
    </recommendedName>
</protein>
<comment type="caution">
    <text evidence="6">The sequence shown here is derived from an EMBL/GenBank/DDBJ whole genome shotgun (WGS) entry which is preliminary data.</text>
</comment>
<evidence type="ECO:0000313" key="6">
    <source>
        <dbReference type="EMBL" id="DAD33743.1"/>
    </source>
</evidence>
<dbReference type="Proteomes" id="UP000607653">
    <property type="component" value="Unassembled WGS sequence"/>
</dbReference>
<keyword evidence="4" id="KW-0804">Transcription</keyword>
<comment type="subcellular location">
    <subcellularLocation>
        <location evidence="1">Nucleus</location>
    </subcellularLocation>
</comment>
<keyword evidence="7" id="KW-1185">Reference proteome</keyword>
<evidence type="ECO:0000256" key="2">
    <source>
        <dbReference type="ARBA" id="ARBA00023015"/>
    </source>
</evidence>
<dbReference type="GO" id="GO:0005634">
    <property type="term" value="C:nucleus"/>
    <property type="evidence" value="ECO:0007669"/>
    <property type="project" value="UniProtKB-SubCell"/>
</dbReference>
<evidence type="ECO:0000256" key="4">
    <source>
        <dbReference type="ARBA" id="ARBA00023163"/>
    </source>
</evidence>
<dbReference type="GO" id="GO:0003677">
    <property type="term" value="F:DNA binding"/>
    <property type="evidence" value="ECO:0007669"/>
    <property type="project" value="UniProtKB-KW"/>
</dbReference>
<gene>
    <name evidence="6" type="ORF">HUJ06_012594</name>
</gene>
<dbReference type="AlphaFoldDB" id="A0A822YNR4"/>
<dbReference type="EMBL" id="DUZY01000003">
    <property type="protein sequence ID" value="DAD33743.1"/>
    <property type="molecule type" value="Genomic_DNA"/>
</dbReference>
<accession>A0A822YNR4</accession>
<proteinExistence type="predicted"/>
<evidence type="ECO:0000313" key="7">
    <source>
        <dbReference type="Proteomes" id="UP000607653"/>
    </source>
</evidence>
<keyword evidence="2" id="KW-0805">Transcription regulation</keyword>
<name>A0A822YNR4_NELNU</name>